<dbReference type="EMBL" id="AP023440">
    <property type="protein sequence ID" value="BCL28122.1"/>
    <property type="molecule type" value="Genomic_DNA"/>
</dbReference>
<protein>
    <submittedName>
        <fullName evidence="2">Uncharacterized protein</fullName>
    </submittedName>
</protein>
<feature type="compositionally biased region" description="Basic and acidic residues" evidence="1">
    <location>
        <begin position="1"/>
        <end position="19"/>
    </location>
</feature>
<evidence type="ECO:0000256" key="1">
    <source>
        <dbReference type="SAM" id="MobiDB-lite"/>
    </source>
</evidence>
<feature type="region of interest" description="Disordered" evidence="1">
    <location>
        <begin position="1"/>
        <end position="76"/>
    </location>
</feature>
<feature type="compositionally biased region" description="Gly residues" evidence="1">
    <location>
        <begin position="35"/>
        <end position="49"/>
    </location>
</feature>
<dbReference type="AlphaFoldDB" id="A0A7G1NZL3"/>
<keyword evidence="3" id="KW-1185">Reference proteome</keyword>
<accession>A0A7G1NZL3</accession>
<organism evidence="2 3">
    <name type="scientific">Streptomyces aurantiacus</name>
    <dbReference type="NCBI Taxonomy" id="47760"/>
    <lineage>
        <taxon>Bacteria</taxon>
        <taxon>Bacillati</taxon>
        <taxon>Actinomycetota</taxon>
        <taxon>Actinomycetes</taxon>
        <taxon>Kitasatosporales</taxon>
        <taxon>Streptomycetaceae</taxon>
        <taxon>Streptomyces</taxon>
        <taxon>Streptomyces aurantiacus group</taxon>
    </lineage>
</organism>
<gene>
    <name evidence="2" type="ORF">GCM10017557_29810</name>
</gene>
<evidence type="ECO:0000313" key="2">
    <source>
        <dbReference type="EMBL" id="BCL28122.1"/>
    </source>
</evidence>
<sequence length="76" mass="7759">MDGKGEKFADSGETADRTRGGSVTSGEAADDSGEQHGGPTGSRGNGGPRGSNTGEHKEKRGWRAGGSIQPRFSVRA</sequence>
<dbReference type="Proteomes" id="UP000516444">
    <property type="component" value="Chromosome"/>
</dbReference>
<evidence type="ECO:0000313" key="3">
    <source>
        <dbReference type="Proteomes" id="UP000516444"/>
    </source>
</evidence>
<reference evidence="2 3" key="1">
    <citation type="journal article" date="2014" name="Int. J. Syst. Evol. Microbiol.">
        <title>Complete genome sequence of Corynebacterium casei LMG S-19264T (=DSM 44701T), isolated from a smear-ripened cheese.</title>
        <authorList>
            <consortium name="US DOE Joint Genome Institute (JGI-PGF)"/>
            <person name="Walter F."/>
            <person name="Albersmeier A."/>
            <person name="Kalinowski J."/>
            <person name="Ruckert C."/>
        </authorList>
    </citation>
    <scope>NUCLEOTIDE SEQUENCE [LARGE SCALE GENOMIC DNA]</scope>
    <source>
        <strain evidence="2 3">JCM 4677</strain>
    </source>
</reference>
<dbReference type="KEGG" id="sgm:GCM10017557_29810"/>
<name>A0A7G1NZL3_9ACTN</name>
<proteinExistence type="predicted"/>